<gene>
    <name evidence="1" type="ORF">FC84_GL001645</name>
</gene>
<accession>A0A0R2BSY5</accession>
<sequence>MSLIKLKLAADNTVTASGWANPDTRQVGETTTDGFTIYDINQDEIDALVVNHTKLINNHLVIDADYVPPVETPNDPEPSDTDKALAALSYQQMTTTQDVTALQTQNAQMAYQLMMIQQGGEA</sequence>
<evidence type="ECO:0000313" key="1">
    <source>
        <dbReference type="EMBL" id="KRM79465.1"/>
    </source>
</evidence>
<dbReference type="EMBL" id="AYYK01000004">
    <property type="protein sequence ID" value="KRM79465.1"/>
    <property type="molecule type" value="Genomic_DNA"/>
</dbReference>
<evidence type="ECO:0000313" key="2">
    <source>
        <dbReference type="Proteomes" id="UP000051813"/>
    </source>
</evidence>
<proteinExistence type="predicted"/>
<dbReference type="STRING" id="1423738.FC84_GL001645"/>
<keyword evidence="2" id="KW-1185">Reference proteome</keyword>
<comment type="caution">
    <text evidence="1">The sequence shown here is derived from an EMBL/GenBank/DDBJ whole genome shotgun (WGS) entry which is preliminary data.</text>
</comment>
<dbReference type="Proteomes" id="UP000051813">
    <property type="component" value="Unassembled WGS sequence"/>
</dbReference>
<reference evidence="1 2" key="1">
    <citation type="journal article" date="2015" name="Genome Announc.">
        <title>Expanding the biotechnology potential of lactobacilli through comparative genomics of 213 strains and associated genera.</title>
        <authorList>
            <person name="Sun Z."/>
            <person name="Harris H.M."/>
            <person name="McCann A."/>
            <person name="Guo C."/>
            <person name="Argimon S."/>
            <person name="Zhang W."/>
            <person name="Yang X."/>
            <person name="Jeffery I.B."/>
            <person name="Cooney J.C."/>
            <person name="Kagawa T.F."/>
            <person name="Liu W."/>
            <person name="Song Y."/>
            <person name="Salvetti E."/>
            <person name="Wrobel A."/>
            <person name="Rasinkangas P."/>
            <person name="Parkhill J."/>
            <person name="Rea M.C."/>
            <person name="O'Sullivan O."/>
            <person name="Ritari J."/>
            <person name="Douillard F.P."/>
            <person name="Paul Ross R."/>
            <person name="Yang R."/>
            <person name="Briner A.E."/>
            <person name="Felis G.E."/>
            <person name="de Vos W.M."/>
            <person name="Barrangou R."/>
            <person name="Klaenhammer T.R."/>
            <person name="Caufield P.W."/>
            <person name="Cui Y."/>
            <person name="Zhang H."/>
            <person name="O'Toole P.W."/>
        </authorList>
    </citation>
    <scope>NUCLEOTIDE SEQUENCE [LARGE SCALE GENOMIC DNA]</scope>
    <source>
        <strain evidence="1 2">DSM 20335</strain>
    </source>
</reference>
<dbReference type="AlphaFoldDB" id="A0A0R2BSY5"/>
<dbReference type="PATRIC" id="fig|1423738.3.peg.1669"/>
<organism evidence="1 2">
    <name type="scientific">Lapidilactobacillus dextrinicus DSM 20335</name>
    <dbReference type="NCBI Taxonomy" id="1423738"/>
    <lineage>
        <taxon>Bacteria</taxon>
        <taxon>Bacillati</taxon>
        <taxon>Bacillota</taxon>
        <taxon>Bacilli</taxon>
        <taxon>Lactobacillales</taxon>
        <taxon>Lactobacillaceae</taxon>
        <taxon>Lapidilactobacillus</taxon>
    </lineage>
</organism>
<dbReference type="OrthoDB" id="2334345at2"/>
<protein>
    <submittedName>
        <fullName evidence="1">Uncharacterized protein</fullName>
    </submittedName>
</protein>
<dbReference type="RefSeq" id="WP_057755781.1">
    <property type="nucleotide sequence ID" value="NZ_AYYK01000004.1"/>
</dbReference>
<name>A0A0R2BSY5_9LACO</name>